<comment type="catalytic activity">
    <reaction evidence="6 7">
        <text>N(6)-[(R)-S(8)-aminomethyldihydrolipoyl]-L-lysyl-[protein] + (6S)-5,6,7,8-tetrahydrofolate = N(6)-[(R)-dihydrolipoyl]-L-lysyl-[protein] + (6R)-5,10-methylene-5,6,7,8-tetrahydrofolate + NH4(+)</text>
        <dbReference type="Rhea" id="RHEA:16945"/>
        <dbReference type="Rhea" id="RHEA-COMP:10475"/>
        <dbReference type="Rhea" id="RHEA-COMP:10492"/>
        <dbReference type="ChEBI" id="CHEBI:15636"/>
        <dbReference type="ChEBI" id="CHEBI:28938"/>
        <dbReference type="ChEBI" id="CHEBI:57453"/>
        <dbReference type="ChEBI" id="CHEBI:83100"/>
        <dbReference type="ChEBI" id="CHEBI:83143"/>
        <dbReference type="EC" id="2.1.2.10"/>
    </reaction>
</comment>
<protein>
    <recommendedName>
        <fullName evidence="2 7">Aminomethyltransferase</fullName>
        <ecNumber evidence="2 7">2.1.2.10</ecNumber>
    </recommendedName>
    <alternativeName>
        <fullName evidence="5 7">Glycine cleavage system T protein</fullName>
    </alternativeName>
</protein>
<dbReference type="Pfam" id="PF08669">
    <property type="entry name" value="GCV_T_C"/>
    <property type="match status" value="1"/>
</dbReference>
<dbReference type="FunFam" id="3.30.70.1400:FF:000001">
    <property type="entry name" value="Aminomethyltransferase"/>
    <property type="match status" value="1"/>
</dbReference>
<evidence type="ECO:0000256" key="3">
    <source>
        <dbReference type="ARBA" id="ARBA00022576"/>
    </source>
</evidence>
<sequence>MSDSIQSTPLCEKHVELGGKMVPFAGWNMPVQYSGIMDEHKAVREACGVFDISHMGQFIVSGQGATAWLNYMLTNNVEKLSLNQGQYSLMLNYDGGVIDDLILYRDGEERFFVVVNASMIEEDYAWLESKKPEGILLENHSSDYVGLAVQGPACQEVFAKVLPGAELPPRNGISHVTVDGENCIVCRTGYTGEDGYEFFCPAASGVAWFEKFLAAGSKPCGLGARDSLRLEMCYPLNGSDLAPDRTPIEAGLGFFCDLSKDFIGADVLRKQKEEGPAVRLAAIEYTAKGAPPRHGYAVQLPDGTTIGELCSGVLSPSLGKGVGMAYLPAEYAKVGTELQIEVRGKKTPAVVVKKPFYKKEK</sequence>
<keyword evidence="3 7" id="KW-0032">Aminotransferase</keyword>
<dbReference type="GO" id="GO:0005960">
    <property type="term" value="C:glycine cleavage complex"/>
    <property type="evidence" value="ECO:0007669"/>
    <property type="project" value="InterPro"/>
</dbReference>
<dbReference type="FunFam" id="2.40.30.110:FF:000003">
    <property type="entry name" value="Aminomethyltransferase"/>
    <property type="match status" value="1"/>
</dbReference>
<keyword evidence="12" id="KW-1185">Reference proteome</keyword>
<dbReference type="EMBL" id="LT629973">
    <property type="protein sequence ID" value="SEH70478.1"/>
    <property type="molecule type" value="Genomic_DNA"/>
</dbReference>
<dbReference type="KEGG" id="agl:PYTT_0103"/>
<dbReference type="GO" id="GO:0004047">
    <property type="term" value="F:aminomethyltransferase activity"/>
    <property type="evidence" value="ECO:0007669"/>
    <property type="project" value="UniProtKB-UniRule"/>
</dbReference>
<evidence type="ECO:0000256" key="5">
    <source>
        <dbReference type="ARBA" id="ARBA00031395"/>
    </source>
</evidence>
<evidence type="ECO:0000259" key="9">
    <source>
        <dbReference type="Pfam" id="PF01571"/>
    </source>
</evidence>
<dbReference type="Gene3D" id="3.30.1360.120">
    <property type="entry name" value="Probable tRNA modification gtpase trme, domain 1"/>
    <property type="match status" value="1"/>
</dbReference>
<keyword evidence="4 7" id="KW-0808">Transferase</keyword>
<dbReference type="PATRIC" id="fig|1679444.3.peg.267"/>
<reference evidence="12" key="1">
    <citation type="submission" date="2016-09" db="EMBL/GenBank/DDBJ databases">
        <authorList>
            <person name="Koehorst J."/>
        </authorList>
    </citation>
    <scope>NUCLEOTIDE SEQUENCE [LARGE SCALE GENOMIC DNA]</scope>
</reference>
<dbReference type="Pfam" id="PF01571">
    <property type="entry name" value="GCV_T"/>
    <property type="match status" value="1"/>
</dbReference>
<dbReference type="GO" id="GO:0005829">
    <property type="term" value="C:cytosol"/>
    <property type="evidence" value="ECO:0007669"/>
    <property type="project" value="TreeGrafter"/>
</dbReference>
<dbReference type="SUPFAM" id="SSF103025">
    <property type="entry name" value="Folate-binding domain"/>
    <property type="match status" value="1"/>
</dbReference>
<dbReference type="OrthoDB" id="9774591at2"/>
<dbReference type="AlphaFoldDB" id="A0A1C7PEV4"/>
<proteinExistence type="inferred from homology"/>
<dbReference type="NCBIfam" id="TIGR00528">
    <property type="entry name" value="gcvT"/>
    <property type="match status" value="1"/>
</dbReference>
<feature type="domain" description="GCVT N-terminal" evidence="9">
    <location>
        <begin position="11"/>
        <end position="260"/>
    </location>
</feature>
<dbReference type="EC" id="2.1.2.10" evidence="2 7"/>
<dbReference type="GO" id="GO:0019464">
    <property type="term" value="P:glycine decarboxylation via glycine cleavage system"/>
    <property type="evidence" value="ECO:0007669"/>
    <property type="project" value="UniProtKB-UniRule"/>
</dbReference>
<evidence type="ECO:0000256" key="2">
    <source>
        <dbReference type="ARBA" id="ARBA00012616"/>
    </source>
</evidence>
<evidence type="ECO:0000256" key="8">
    <source>
        <dbReference type="PIRSR" id="PIRSR006487-1"/>
    </source>
</evidence>
<dbReference type="HAMAP" id="MF_00259">
    <property type="entry name" value="GcvT"/>
    <property type="match status" value="1"/>
</dbReference>
<evidence type="ECO:0000259" key="10">
    <source>
        <dbReference type="Pfam" id="PF08669"/>
    </source>
</evidence>
<dbReference type="PIRSF" id="PIRSF006487">
    <property type="entry name" value="GcvT"/>
    <property type="match status" value="1"/>
</dbReference>
<dbReference type="GO" id="GO:0008483">
    <property type="term" value="F:transaminase activity"/>
    <property type="evidence" value="ECO:0007669"/>
    <property type="project" value="UniProtKB-KW"/>
</dbReference>
<dbReference type="SUPFAM" id="SSF101790">
    <property type="entry name" value="Aminomethyltransferase beta-barrel domain"/>
    <property type="match status" value="1"/>
</dbReference>
<dbReference type="STRING" id="1679444.PYTT_0103"/>
<accession>A0A1C7PEV4</accession>
<dbReference type="InterPro" id="IPR006223">
    <property type="entry name" value="GcvT"/>
</dbReference>
<comment type="subunit">
    <text evidence="7">The glycine cleavage system is composed of four proteins: P, T, L and H.</text>
</comment>
<organism evidence="11 12">
    <name type="scientific">Akkermansia glycaniphila</name>
    <dbReference type="NCBI Taxonomy" id="1679444"/>
    <lineage>
        <taxon>Bacteria</taxon>
        <taxon>Pseudomonadati</taxon>
        <taxon>Verrucomicrobiota</taxon>
        <taxon>Verrucomicrobiia</taxon>
        <taxon>Verrucomicrobiales</taxon>
        <taxon>Akkermansiaceae</taxon>
        <taxon>Akkermansia</taxon>
    </lineage>
</organism>
<dbReference type="RefSeq" id="WP_067772155.1">
    <property type="nucleotide sequence ID" value="NZ_LIGX01000002.1"/>
</dbReference>
<feature type="binding site" evidence="8">
    <location>
        <position position="197"/>
    </location>
    <ligand>
        <name>substrate</name>
    </ligand>
</feature>
<evidence type="ECO:0000256" key="1">
    <source>
        <dbReference type="ARBA" id="ARBA00008609"/>
    </source>
</evidence>
<dbReference type="Proteomes" id="UP000176204">
    <property type="component" value="Chromosome I"/>
</dbReference>
<evidence type="ECO:0000256" key="6">
    <source>
        <dbReference type="ARBA" id="ARBA00047665"/>
    </source>
</evidence>
<dbReference type="InterPro" id="IPR013977">
    <property type="entry name" value="GcvT_C"/>
</dbReference>
<dbReference type="InterPro" id="IPR022903">
    <property type="entry name" value="GcvT_bac"/>
</dbReference>
<dbReference type="InterPro" id="IPR028896">
    <property type="entry name" value="GcvT/YgfZ/DmdA"/>
</dbReference>
<evidence type="ECO:0000313" key="12">
    <source>
        <dbReference type="Proteomes" id="UP000176204"/>
    </source>
</evidence>
<gene>
    <name evidence="7" type="primary">gcvT</name>
    <name evidence="11" type="ORF">PYTT_0103</name>
</gene>
<evidence type="ECO:0000313" key="11">
    <source>
        <dbReference type="EMBL" id="SEH70478.1"/>
    </source>
</evidence>
<dbReference type="NCBIfam" id="NF001567">
    <property type="entry name" value="PRK00389.1"/>
    <property type="match status" value="1"/>
</dbReference>
<dbReference type="InterPro" id="IPR006222">
    <property type="entry name" value="GCVT_N"/>
</dbReference>
<feature type="domain" description="Aminomethyltransferase C-terminal" evidence="10">
    <location>
        <begin position="279"/>
        <end position="358"/>
    </location>
</feature>
<comment type="similarity">
    <text evidence="1 7">Belongs to the GcvT family.</text>
</comment>
<name>A0A1C7PEV4_9BACT</name>
<comment type="function">
    <text evidence="7">The glycine cleavage system catalyzes the degradation of glycine.</text>
</comment>
<dbReference type="PANTHER" id="PTHR43757">
    <property type="entry name" value="AMINOMETHYLTRANSFERASE"/>
    <property type="match status" value="1"/>
</dbReference>
<evidence type="ECO:0000256" key="4">
    <source>
        <dbReference type="ARBA" id="ARBA00022679"/>
    </source>
</evidence>
<dbReference type="PANTHER" id="PTHR43757:SF2">
    <property type="entry name" value="AMINOMETHYLTRANSFERASE, MITOCHONDRIAL"/>
    <property type="match status" value="1"/>
</dbReference>
<dbReference type="InterPro" id="IPR029043">
    <property type="entry name" value="GcvT/YgfZ_C"/>
</dbReference>
<dbReference type="InterPro" id="IPR027266">
    <property type="entry name" value="TrmE/GcvT-like"/>
</dbReference>
<evidence type="ECO:0000256" key="7">
    <source>
        <dbReference type="HAMAP-Rule" id="MF_00259"/>
    </source>
</evidence>